<keyword evidence="1" id="KW-0472">Membrane</keyword>
<feature type="transmembrane region" description="Helical" evidence="1">
    <location>
        <begin position="41"/>
        <end position="66"/>
    </location>
</feature>
<reference evidence="2 3" key="2">
    <citation type="journal article" date="2016" name="Int. J. Syst. Evol. Microbiol.">
        <title>Paenibacillus bovis sp. nov., isolated from raw yak (Bos grunniens) milk.</title>
        <authorList>
            <person name="Gao C."/>
            <person name="Han J."/>
            <person name="Liu Z."/>
            <person name="Xu X."/>
            <person name="Hang F."/>
            <person name="Wu Z."/>
        </authorList>
    </citation>
    <scope>NUCLEOTIDE SEQUENCE [LARGE SCALE GENOMIC DNA]</scope>
    <source>
        <strain evidence="2 3">BD3526</strain>
    </source>
</reference>
<gene>
    <name evidence="2" type="ORF">AR543_04125</name>
</gene>
<keyword evidence="1" id="KW-1133">Transmembrane helix</keyword>
<dbReference type="KEGG" id="pbv:AR543_04125"/>
<name>A0A172ZCB4_9BACL</name>
<dbReference type="AlphaFoldDB" id="A0A172ZCB4"/>
<feature type="transmembrane region" description="Helical" evidence="1">
    <location>
        <begin position="86"/>
        <end position="110"/>
    </location>
</feature>
<evidence type="ECO:0000256" key="1">
    <source>
        <dbReference type="SAM" id="Phobius"/>
    </source>
</evidence>
<protein>
    <submittedName>
        <fullName evidence="2">Uncharacterized protein</fullName>
    </submittedName>
</protein>
<evidence type="ECO:0000313" key="3">
    <source>
        <dbReference type="Proteomes" id="UP000078148"/>
    </source>
</evidence>
<evidence type="ECO:0000313" key="2">
    <source>
        <dbReference type="EMBL" id="ANF95281.1"/>
    </source>
</evidence>
<organism evidence="2 3">
    <name type="scientific">Paenibacillus bovis</name>
    <dbReference type="NCBI Taxonomy" id="1616788"/>
    <lineage>
        <taxon>Bacteria</taxon>
        <taxon>Bacillati</taxon>
        <taxon>Bacillota</taxon>
        <taxon>Bacilli</taxon>
        <taxon>Bacillales</taxon>
        <taxon>Paenibacillaceae</taxon>
        <taxon>Paenibacillus</taxon>
    </lineage>
</organism>
<keyword evidence="1" id="KW-0812">Transmembrane</keyword>
<reference evidence="3" key="1">
    <citation type="submission" date="2015-10" db="EMBL/GenBank/DDBJ databases">
        <title>Genome of Paenibacillus bovis sp. nov.</title>
        <authorList>
            <person name="Wu Z."/>
            <person name="Gao C."/>
            <person name="Liu Z."/>
            <person name="Zheng H."/>
        </authorList>
    </citation>
    <scope>NUCLEOTIDE SEQUENCE [LARGE SCALE GENOMIC DNA]</scope>
    <source>
        <strain evidence="3">BD3526</strain>
    </source>
</reference>
<keyword evidence="3" id="KW-1185">Reference proteome</keyword>
<dbReference type="EMBL" id="CP013023">
    <property type="protein sequence ID" value="ANF95281.1"/>
    <property type="molecule type" value="Genomic_DNA"/>
</dbReference>
<dbReference type="Proteomes" id="UP000078148">
    <property type="component" value="Chromosome"/>
</dbReference>
<proteinExistence type="predicted"/>
<sequence length="179" mass="20462">MLICMYSYFKFVRSPRRDPESSQPVDPLEKMFRPSSLFDRLSMAIMISLGLVVVVAGASFAAYAFFYLGSLVHLIRFDGRDSALIYSVWTVAGLFLLALYVQPATVEYVYPLLRRSLKFWQTQVIAIVRNTILLYTLSEIQPGVDTSGIWGALGLATIFQLIQCIRFDEDLEEELRRKQ</sequence>
<accession>A0A172ZCB4</accession>